<evidence type="ECO:0000256" key="1">
    <source>
        <dbReference type="SAM" id="SignalP"/>
    </source>
</evidence>
<dbReference type="KEGG" id="sphi:TS85_06080"/>
<dbReference type="AlphaFoldDB" id="A0A7U4J715"/>
<dbReference type="CDD" id="cd17511">
    <property type="entry name" value="YbjN_AmyR-like"/>
    <property type="match status" value="1"/>
</dbReference>
<reference evidence="2 3" key="2">
    <citation type="submission" date="2015-02" db="EMBL/GenBank/DDBJ databases">
        <title>The complete genome of Sphingomonas hengshuiensis sp. WHSC-8 isolated from soil of Hengshui Lake.</title>
        <authorList>
            <person name="Wei S."/>
            <person name="Guo J."/>
            <person name="Su C."/>
            <person name="Wu R."/>
            <person name="Zhang Z."/>
            <person name="Liang K."/>
            <person name="Li H."/>
            <person name="Wang T."/>
            <person name="Liu H."/>
            <person name="Zhang C."/>
            <person name="Li Z."/>
            <person name="Wang Q."/>
            <person name="Meng J."/>
        </authorList>
    </citation>
    <scope>NUCLEOTIDE SEQUENCE [LARGE SCALE GENOMIC DNA]</scope>
    <source>
        <strain evidence="2 3">WHSC-8</strain>
    </source>
</reference>
<feature type="signal peptide" evidence="1">
    <location>
        <begin position="1"/>
        <end position="23"/>
    </location>
</feature>
<dbReference type="Proteomes" id="UP000032300">
    <property type="component" value="Chromosome"/>
</dbReference>
<protein>
    <recommendedName>
        <fullName evidence="4">YbjN domain-containing protein</fullName>
    </recommendedName>
</protein>
<keyword evidence="1" id="KW-0732">Signal</keyword>
<proteinExistence type="predicted"/>
<evidence type="ECO:0000313" key="2">
    <source>
        <dbReference type="EMBL" id="AJP71433.1"/>
    </source>
</evidence>
<accession>A0A7U4J715</accession>
<name>A0A7U4J715_9SPHN</name>
<evidence type="ECO:0008006" key="4">
    <source>
        <dbReference type="Google" id="ProtNLM"/>
    </source>
</evidence>
<dbReference type="Pfam" id="PF10722">
    <property type="entry name" value="YbjN"/>
    <property type="match status" value="1"/>
</dbReference>
<reference evidence="2 3" key="1">
    <citation type="journal article" date="2015" name="Int. J. Syst. Evol. Microbiol.">
        <title>Sphingomonas hengshuiensis sp. nov., isolated from lake wetland.</title>
        <authorList>
            <person name="Wei S."/>
            <person name="Wang T."/>
            <person name="Liu H."/>
            <person name="Zhang C."/>
            <person name="Guo J."/>
            <person name="Wang Q."/>
            <person name="Liang K."/>
            <person name="Zhang Z."/>
        </authorList>
    </citation>
    <scope>NUCLEOTIDE SEQUENCE [LARGE SCALE GENOMIC DNA]</scope>
    <source>
        <strain evidence="2 3">WHSC-8</strain>
    </source>
</reference>
<feature type="chain" id="PRO_5031077706" description="YbjN domain-containing protein" evidence="1">
    <location>
        <begin position="24"/>
        <end position="172"/>
    </location>
</feature>
<sequence length="172" mass="18714">MRLTLLAAIAFAFPFFADAPAAAQDREPCPADLICASAPATVMAALEKAGLKPELSTDKTGDPLIASEEAAYRFEVSFYGCEKNEDCDSLRFEVQFQKEDNGTIALANKWNANHRFIQASVKDDGRFVMAYDLGTIGGINARNFQDSVDWWTSMLAEAGKFFEAEVGAKPAA</sequence>
<dbReference type="OrthoDB" id="33037at2"/>
<dbReference type="InterPro" id="IPR019660">
    <property type="entry name" value="Put_sensory_transdc_reg_YbjN"/>
</dbReference>
<dbReference type="RefSeq" id="WP_044331047.1">
    <property type="nucleotide sequence ID" value="NZ_CP010836.1"/>
</dbReference>
<keyword evidence="3" id="KW-1185">Reference proteome</keyword>
<organism evidence="2 3">
    <name type="scientific">Sphingomonas hengshuiensis</name>
    <dbReference type="NCBI Taxonomy" id="1609977"/>
    <lineage>
        <taxon>Bacteria</taxon>
        <taxon>Pseudomonadati</taxon>
        <taxon>Pseudomonadota</taxon>
        <taxon>Alphaproteobacteria</taxon>
        <taxon>Sphingomonadales</taxon>
        <taxon>Sphingomonadaceae</taxon>
        <taxon>Sphingomonas</taxon>
    </lineage>
</organism>
<evidence type="ECO:0000313" key="3">
    <source>
        <dbReference type="Proteomes" id="UP000032300"/>
    </source>
</evidence>
<gene>
    <name evidence="2" type="ORF">TS85_06080</name>
</gene>
<dbReference type="EMBL" id="CP010836">
    <property type="protein sequence ID" value="AJP71433.1"/>
    <property type="molecule type" value="Genomic_DNA"/>
</dbReference>